<dbReference type="Gene3D" id="3.40.50.300">
    <property type="entry name" value="P-loop containing nucleotide triphosphate hydrolases"/>
    <property type="match status" value="2"/>
</dbReference>
<dbReference type="CDD" id="cd03215">
    <property type="entry name" value="ABC_Carb_Monos_II"/>
    <property type="match status" value="1"/>
</dbReference>
<dbReference type="GO" id="GO:0016887">
    <property type="term" value="F:ATP hydrolysis activity"/>
    <property type="evidence" value="ECO:0007669"/>
    <property type="project" value="InterPro"/>
</dbReference>
<dbReference type="PROSITE" id="PS00211">
    <property type="entry name" value="ABC_TRANSPORTER_1"/>
    <property type="match status" value="1"/>
</dbReference>
<dbReference type="EMBL" id="WPHG01000007">
    <property type="protein sequence ID" value="MVA99732.1"/>
    <property type="molecule type" value="Genomic_DNA"/>
</dbReference>
<keyword evidence="2" id="KW-0547">Nucleotide-binding</keyword>
<keyword evidence="6" id="KW-1185">Reference proteome</keyword>
<dbReference type="InterPro" id="IPR003593">
    <property type="entry name" value="AAA+_ATPase"/>
</dbReference>
<gene>
    <name evidence="5" type="ORF">GN330_20980</name>
</gene>
<evidence type="ECO:0000313" key="6">
    <source>
        <dbReference type="Proteomes" id="UP000463224"/>
    </source>
</evidence>
<accession>A0A844QJH9</accession>
<proteinExistence type="inferred from homology"/>
<feature type="domain" description="ABC transporter" evidence="4">
    <location>
        <begin position="16"/>
        <end position="256"/>
    </location>
</feature>
<comment type="similarity">
    <text evidence="1">Belongs to the ABC transporter superfamily.</text>
</comment>
<organism evidence="5 6">
    <name type="scientific">Nitratireductor arenosus</name>
    <dbReference type="NCBI Taxonomy" id="2682096"/>
    <lineage>
        <taxon>Bacteria</taxon>
        <taxon>Pseudomonadati</taxon>
        <taxon>Pseudomonadota</taxon>
        <taxon>Alphaproteobacteria</taxon>
        <taxon>Hyphomicrobiales</taxon>
        <taxon>Phyllobacteriaceae</taxon>
        <taxon>Nitratireductor</taxon>
    </lineage>
</organism>
<dbReference type="SMART" id="SM00382">
    <property type="entry name" value="AAA"/>
    <property type="match status" value="1"/>
</dbReference>
<comment type="caution">
    <text evidence="5">The sequence shown here is derived from an EMBL/GenBank/DDBJ whole genome shotgun (WGS) entry which is preliminary data.</text>
</comment>
<evidence type="ECO:0000256" key="1">
    <source>
        <dbReference type="ARBA" id="ARBA00005417"/>
    </source>
</evidence>
<dbReference type="GO" id="GO:0005524">
    <property type="term" value="F:ATP binding"/>
    <property type="evidence" value="ECO:0007669"/>
    <property type="project" value="UniProtKB-KW"/>
</dbReference>
<evidence type="ECO:0000259" key="4">
    <source>
        <dbReference type="PROSITE" id="PS50893"/>
    </source>
</evidence>
<dbReference type="PANTHER" id="PTHR43790">
    <property type="entry name" value="CARBOHYDRATE TRANSPORT ATP-BINDING PROTEIN MG119-RELATED"/>
    <property type="match status" value="1"/>
</dbReference>
<keyword evidence="3 5" id="KW-0067">ATP-binding</keyword>
<protein>
    <submittedName>
        <fullName evidence="5">ATP-binding cassette domain-containing protein</fullName>
    </submittedName>
</protein>
<reference evidence="5 6" key="1">
    <citation type="submission" date="2019-12" db="EMBL/GenBank/DDBJ databases">
        <title>Nitratireductor arenosus sp. nov., Isolated from sea sand, Jeju island, South Korea.</title>
        <authorList>
            <person name="Kim W."/>
        </authorList>
    </citation>
    <scope>NUCLEOTIDE SEQUENCE [LARGE SCALE GENOMIC DNA]</scope>
    <source>
        <strain evidence="5 6">CAU 1489</strain>
    </source>
</reference>
<dbReference type="AlphaFoldDB" id="A0A844QJH9"/>
<feature type="domain" description="ABC transporter" evidence="4">
    <location>
        <begin position="275"/>
        <end position="519"/>
    </location>
</feature>
<dbReference type="SUPFAM" id="SSF52540">
    <property type="entry name" value="P-loop containing nucleoside triphosphate hydrolases"/>
    <property type="match status" value="2"/>
</dbReference>
<evidence type="ECO:0000256" key="2">
    <source>
        <dbReference type="ARBA" id="ARBA00022741"/>
    </source>
</evidence>
<sequence>MADTRNHSAAPVAVRLGARDVAKSYGAVQANSGITLEVAPAEIHAIVGENGAGKSTLMRLLQGLEQPDAGSIVFNDRPIRLRDPEQALGLGIGMVHQEFMLAPELTLLENFVLGHEPVTAALPLGRRIDWRAARAAGDALAAKTDLAIDWDRRAGTAPVHIQQYTEILRLLQRGMKVLILDEPTAVLAPQQADDLFMLLRQLRDQGTSIVFISHKLREVIALADRVTIMRRGRVVSSSRIGETDIDTMTRHIVGEAASVAPPAAAVRAAAGEPVLEVSGLSAPALAGSHPVRAVDLRVRAGEIVGMAGIAGNGQDEFIECVVGLRKPSSGTVRLKGHALAGCDNADFRAAGLGYISPDRAHEGLAKAASIEDNVMAASQRAPAFRRGPFRRLGAVRAEAFRRLSQLKVRFGRLSDPVASLSGGNQQRLVFAREIATEPALLVVAQPTRGVDLGGIAAIHAILREFAARGGAVLLVSEELDELIALSDRIVVMAEGGIVGEIADETATPEAIGRLMLQQDSHKEAANG</sequence>
<dbReference type="InterPro" id="IPR017871">
    <property type="entry name" value="ABC_transporter-like_CS"/>
</dbReference>
<dbReference type="CDD" id="cd03216">
    <property type="entry name" value="ABC_Carb_Monos_I"/>
    <property type="match status" value="1"/>
</dbReference>
<dbReference type="InterPro" id="IPR003439">
    <property type="entry name" value="ABC_transporter-like_ATP-bd"/>
</dbReference>
<dbReference type="InterPro" id="IPR027417">
    <property type="entry name" value="P-loop_NTPase"/>
</dbReference>
<dbReference type="PANTHER" id="PTHR43790:SF4">
    <property type="entry name" value="GUANOSINE IMPORT ATP-BINDING PROTEIN NUPO"/>
    <property type="match status" value="1"/>
</dbReference>
<dbReference type="Proteomes" id="UP000463224">
    <property type="component" value="Unassembled WGS sequence"/>
</dbReference>
<dbReference type="Pfam" id="PF00005">
    <property type="entry name" value="ABC_tran"/>
    <property type="match status" value="2"/>
</dbReference>
<name>A0A844QJH9_9HYPH</name>
<dbReference type="RefSeq" id="WP_156715229.1">
    <property type="nucleotide sequence ID" value="NZ_WPHG01000007.1"/>
</dbReference>
<evidence type="ECO:0000256" key="3">
    <source>
        <dbReference type="ARBA" id="ARBA00022840"/>
    </source>
</evidence>
<dbReference type="InterPro" id="IPR050107">
    <property type="entry name" value="ABC_carbohydrate_import_ATPase"/>
</dbReference>
<evidence type="ECO:0000313" key="5">
    <source>
        <dbReference type="EMBL" id="MVA99732.1"/>
    </source>
</evidence>
<dbReference type="PROSITE" id="PS50893">
    <property type="entry name" value="ABC_TRANSPORTER_2"/>
    <property type="match status" value="2"/>
</dbReference>